<feature type="domain" description="Pycsar effector protein" evidence="9">
    <location>
        <begin position="22"/>
        <end position="162"/>
    </location>
</feature>
<evidence type="ECO:0000259" key="9">
    <source>
        <dbReference type="Pfam" id="PF18967"/>
    </source>
</evidence>
<dbReference type="RefSeq" id="WP_344347692.1">
    <property type="nucleotide sequence ID" value="NZ_BAAASM010000012.1"/>
</dbReference>
<accession>A0ABW0WMS3</accession>
<evidence type="ECO:0000256" key="3">
    <source>
        <dbReference type="ARBA" id="ARBA00022692"/>
    </source>
</evidence>
<keyword evidence="11" id="KW-1185">Reference proteome</keyword>
<keyword evidence="6" id="KW-0051">Antiviral defense</keyword>
<evidence type="ECO:0000256" key="5">
    <source>
        <dbReference type="ARBA" id="ARBA00022989"/>
    </source>
</evidence>
<sequence>MTPFGTNPITPQTPCDPDKNLNAACADLEAAIGRADTKAALLLAFDGAVLAGLAGLADKDLPLAAQVAGGAAGLALAAAAVLLLLVVRPDLGGRRRTVREGFPLWAQLTDEALLAAMSEDTRLTRVRALSGLAVTKFERLARAVDCLLAALALLLTAAALAVAG</sequence>
<dbReference type="InterPro" id="IPR043760">
    <property type="entry name" value="PycTM_dom"/>
</dbReference>
<evidence type="ECO:0000256" key="1">
    <source>
        <dbReference type="ARBA" id="ARBA00004236"/>
    </source>
</evidence>
<organism evidence="10 11">
    <name type="scientific">Streptomyces nogalater</name>
    <dbReference type="NCBI Taxonomy" id="38314"/>
    <lineage>
        <taxon>Bacteria</taxon>
        <taxon>Bacillati</taxon>
        <taxon>Actinomycetota</taxon>
        <taxon>Actinomycetes</taxon>
        <taxon>Kitasatosporales</taxon>
        <taxon>Streptomycetaceae</taxon>
        <taxon>Streptomyces</taxon>
    </lineage>
</organism>
<evidence type="ECO:0000313" key="11">
    <source>
        <dbReference type="Proteomes" id="UP001596065"/>
    </source>
</evidence>
<evidence type="ECO:0000313" key="10">
    <source>
        <dbReference type="EMBL" id="MFC5659063.1"/>
    </source>
</evidence>
<evidence type="ECO:0000256" key="7">
    <source>
        <dbReference type="ARBA" id="ARBA00023136"/>
    </source>
</evidence>
<evidence type="ECO:0000256" key="6">
    <source>
        <dbReference type="ARBA" id="ARBA00023118"/>
    </source>
</evidence>
<name>A0ABW0WMS3_STRNO</name>
<evidence type="ECO:0000256" key="4">
    <source>
        <dbReference type="ARBA" id="ARBA00022741"/>
    </source>
</evidence>
<dbReference type="Proteomes" id="UP001596065">
    <property type="component" value="Unassembled WGS sequence"/>
</dbReference>
<feature type="transmembrane region" description="Helical" evidence="8">
    <location>
        <begin position="146"/>
        <end position="163"/>
    </location>
</feature>
<keyword evidence="4" id="KW-0547">Nucleotide-binding</keyword>
<proteinExistence type="predicted"/>
<keyword evidence="5 8" id="KW-1133">Transmembrane helix</keyword>
<keyword evidence="7 8" id="KW-0472">Membrane</keyword>
<evidence type="ECO:0000256" key="2">
    <source>
        <dbReference type="ARBA" id="ARBA00022475"/>
    </source>
</evidence>
<dbReference type="Pfam" id="PF18967">
    <property type="entry name" value="PycTM"/>
    <property type="match status" value="1"/>
</dbReference>
<gene>
    <name evidence="10" type="ORF">ACFP3J_26775</name>
</gene>
<comment type="subcellular location">
    <subcellularLocation>
        <location evidence="1">Cell membrane</location>
    </subcellularLocation>
</comment>
<protein>
    <submittedName>
        <fullName evidence="10">Pycsar system effector family protein</fullName>
    </submittedName>
</protein>
<feature type="transmembrane region" description="Helical" evidence="8">
    <location>
        <begin position="63"/>
        <end position="87"/>
    </location>
</feature>
<comment type="caution">
    <text evidence="10">The sequence shown here is derived from an EMBL/GenBank/DDBJ whole genome shotgun (WGS) entry which is preliminary data.</text>
</comment>
<evidence type="ECO:0000256" key="8">
    <source>
        <dbReference type="SAM" id="Phobius"/>
    </source>
</evidence>
<reference evidence="11" key="1">
    <citation type="journal article" date="2019" name="Int. J. Syst. Evol. Microbiol.">
        <title>The Global Catalogue of Microorganisms (GCM) 10K type strain sequencing project: providing services to taxonomists for standard genome sequencing and annotation.</title>
        <authorList>
            <consortium name="The Broad Institute Genomics Platform"/>
            <consortium name="The Broad Institute Genome Sequencing Center for Infectious Disease"/>
            <person name="Wu L."/>
            <person name="Ma J."/>
        </authorList>
    </citation>
    <scope>NUCLEOTIDE SEQUENCE [LARGE SCALE GENOMIC DNA]</scope>
    <source>
        <strain evidence="11">KCTC 5701</strain>
    </source>
</reference>
<dbReference type="EMBL" id="JBHSOE010000056">
    <property type="protein sequence ID" value="MFC5659063.1"/>
    <property type="molecule type" value="Genomic_DNA"/>
</dbReference>
<keyword evidence="2" id="KW-1003">Cell membrane</keyword>
<keyword evidence="3 8" id="KW-0812">Transmembrane</keyword>